<keyword evidence="3" id="KW-1185">Reference proteome</keyword>
<protein>
    <submittedName>
        <fullName evidence="2">Uncharacterized protein</fullName>
    </submittedName>
</protein>
<sequence length="171" mass="18880">MMKTDEDVAPEEPISGTNSKTLIEGVVDDIPARDRIRRRSRANRKVTQFVKKESGEEAARLEARKEKTDKSNQEFQDAIDAEVCTTDPAPTAPTTRSKMRLRLAVNKGGGTRRKVDSKDDLRDTDGPTASSTPPGTPTKILQNLKLSSMRRVTQLRSSIGFQGNNKGPKKT</sequence>
<dbReference type="Proteomes" id="UP001177023">
    <property type="component" value="Unassembled WGS sequence"/>
</dbReference>
<evidence type="ECO:0000313" key="3">
    <source>
        <dbReference type="Proteomes" id="UP001177023"/>
    </source>
</evidence>
<feature type="compositionally biased region" description="Basic and acidic residues" evidence="1">
    <location>
        <begin position="50"/>
        <end position="72"/>
    </location>
</feature>
<comment type="caution">
    <text evidence="2">The sequence shown here is derived from an EMBL/GenBank/DDBJ whole genome shotgun (WGS) entry which is preliminary data.</text>
</comment>
<dbReference type="AlphaFoldDB" id="A0AA36G0B4"/>
<dbReference type="EMBL" id="CATQJA010002621">
    <property type="protein sequence ID" value="CAJ0573645.1"/>
    <property type="molecule type" value="Genomic_DNA"/>
</dbReference>
<reference evidence="2" key="1">
    <citation type="submission" date="2023-06" db="EMBL/GenBank/DDBJ databases">
        <authorList>
            <person name="Delattre M."/>
        </authorList>
    </citation>
    <scope>NUCLEOTIDE SEQUENCE</scope>
    <source>
        <strain evidence="2">AF72</strain>
    </source>
</reference>
<evidence type="ECO:0000256" key="1">
    <source>
        <dbReference type="SAM" id="MobiDB-lite"/>
    </source>
</evidence>
<feature type="region of interest" description="Disordered" evidence="1">
    <location>
        <begin position="38"/>
        <end position="146"/>
    </location>
</feature>
<accession>A0AA36G0B4</accession>
<evidence type="ECO:0000313" key="2">
    <source>
        <dbReference type="EMBL" id="CAJ0573645.1"/>
    </source>
</evidence>
<proteinExistence type="predicted"/>
<gene>
    <name evidence="2" type="ORF">MSPICULIGERA_LOCUS11998</name>
</gene>
<feature type="non-terminal residue" evidence="2">
    <location>
        <position position="171"/>
    </location>
</feature>
<organism evidence="2 3">
    <name type="scientific">Mesorhabditis spiculigera</name>
    <dbReference type="NCBI Taxonomy" id="96644"/>
    <lineage>
        <taxon>Eukaryota</taxon>
        <taxon>Metazoa</taxon>
        <taxon>Ecdysozoa</taxon>
        <taxon>Nematoda</taxon>
        <taxon>Chromadorea</taxon>
        <taxon>Rhabditida</taxon>
        <taxon>Rhabditina</taxon>
        <taxon>Rhabditomorpha</taxon>
        <taxon>Rhabditoidea</taxon>
        <taxon>Rhabditidae</taxon>
        <taxon>Mesorhabditinae</taxon>
        <taxon>Mesorhabditis</taxon>
    </lineage>
</organism>
<name>A0AA36G0B4_9BILA</name>
<feature type="compositionally biased region" description="Low complexity" evidence="1">
    <location>
        <begin position="85"/>
        <end position="95"/>
    </location>
</feature>
<feature type="compositionally biased region" description="Basic and acidic residues" evidence="1">
    <location>
        <begin position="113"/>
        <end position="125"/>
    </location>
</feature>
<feature type="region of interest" description="Disordered" evidence="1">
    <location>
        <begin position="1"/>
        <end position="26"/>
    </location>
</feature>